<sequence length="67" mass="7860">MPVAPPQALSRDALDKLDTIKMKADVERRHYEHMEEPVPDLLTEKLEQIHSLEESIKVIEFYLFILV</sequence>
<proteinExistence type="predicted"/>
<evidence type="ECO:0000313" key="1">
    <source>
        <dbReference type="EMBL" id="KAH3846251.1"/>
    </source>
</evidence>
<reference evidence="1" key="1">
    <citation type="journal article" date="2019" name="bioRxiv">
        <title>The Genome of the Zebra Mussel, Dreissena polymorpha: A Resource for Invasive Species Research.</title>
        <authorList>
            <person name="McCartney M.A."/>
            <person name="Auch B."/>
            <person name="Kono T."/>
            <person name="Mallez S."/>
            <person name="Zhang Y."/>
            <person name="Obille A."/>
            <person name="Becker A."/>
            <person name="Abrahante J.E."/>
            <person name="Garbe J."/>
            <person name="Badalamenti J.P."/>
            <person name="Herman A."/>
            <person name="Mangelson H."/>
            <person name="Liachko I."/>
            <person name="Sullivan S."/>
            <person name="Sone E.D."/>
            <person name="Koren S."/>
            <person name="Silverstein K.A.T."/>
            <person name="Beckman K.B."/>
            <person name="Gohl D.M."/>
        </authorList>
    </citation>
    <scope>NUCLEOTIDE SEQUENCE</scope>
    <source>
        <strain evidence="1">Duluth1</strain>
        <tissue evidence="1">Whole animal</tissue>
    </source>
</reference>
<comment type="caution">
    <text evidence="1">The sequence shown here is derived from an EMBL/GenBank/DDBJ whole genome shotgun (WGS) entry which is preliminary data.</text>
</comment>
<organism evidence="1 2">
    <name type="scientific">Dreissena polymorpha</name>
    <name type="common">Zebra mussel</name>
    <name type="synonym">Mytilus polymorpha</name>
    <dbReference type="NCBI Taxonomy" id="45954"/>
    <lineage>
        <taxon>Eukaryota</taxon>
        <taxon>Metazoa</taxon>
        <taxon>Spiralia</taxon>
        <taxon>Lophotrochozoa</taxon>
        <taxon>Mollusca</taxon>
        <taxon>Bivalvia</taxon>
        <taxon>Autobranchia</taxon>
        <taxon>Heteroconchia</taxon>
        <taxon>Euheterodonta</taxon>
        <taxon>Imparidentia</taxon>
        <taxon>Neoheterodontei</taxon>
        <taxon>Myida</taxon>
        <taxon>Dreissenoidea</taxon>
        <taxon>Dreissenidae</taxon>
        <taxon>Dreissena</taxon>
    </lineage>
</organism>
<accession>A0A9D4KWE5</accession>
<protein>
    <submittedName>
        <fullName evidence="1">Uncharacterized protein</fullName>
    </submittedName>
</protein>
<reference evidence="1" key="2">
    <citation type="submission" date="2020-11" db="EMBL/GenBank/DDBJ databases">
        <authorList>
            <person name="McCartney M.A."/>
            <person name="Auch B."/>
            <person name="Kono T."/>
            <person name="Mallez S."/>
            <person name="Becker A."/>
            <person name="Gohl D.M."/>
            <person name="Silverstein K.A.T."/>
            <person name="Koren S."/>
            <person name="Bechman K.B."/>
            <person name="Herman A."/>
            <person name="Abrahante J.E."/>
            <person name="Garbe J."/>
        </authorList>
    </citation>
    <scope>NUCLEOTIDE SEQUENCE</scope>
    <source>
        <strain evidence="1">Duluth1</strain>
        <tissue evidence="1">Whole animal</tissue>
    </source>
</reference>
<name>A0A9D4KWE5_DREPO</name>
<keyword evidence="2" id="KW-1185">Reference proteome</keyword>
<dbReference type="AlphaFoldDB" id="A0A9D4KWE5"/>
<gene>
    <name evidence="1" type="ORF">DPMN_088550</name>
</gene>
<dbReference type="EMBL" id="JAIWYP010000003">
    <property type="protein sequence ID" value="KAH3846251.1"/>
    <property type="molecule type" value="Genomic_DNA"/>
</dbReference>
<dbReference type="Proteomes" id="UP000828390">
    <property type="component" value="Unassembled WGS sequence"/>
</dbReference>
<evidence type="ECO:0000313" key="2">
    <source>
        <dbReference type="Proteomes" id="UP000828390"/>
    </source>
</evidence>